<evidence type="ECO:0000259" key="7">
    <source>
        <dbReference type="Pfam" id="PF10035"/>
    </source>
</evidence>
<evidence type="ECO:0000256" key="2">
    <source>
        <dbReference type="ARBA" id="ARBA00022475"/>
    </source>
</evidence>
<feature type="transmembrane region" description="Helical" evidence="6">
    <location>
        <begin position="118"/>
        <end position="140"/>
    </location>
</feature>
<dbReference type="AlphaFoldDB" id="A0A371INC6"/>
<name>A0A371INC6_9FIRM</name>
<dbReference type="Pfam" id="PF02588">
    <property type="entry name" value="YitT_membrane"/>
    <property type="match status" value="1"/>
</dbReference>
<feature type="transmembrane region" description="Helical" evidence="6">
    <location>
        <begin position="160"/>
        <end position="180"/>
    </location>
</feature>
<dbReference type="PANTHER" id="PTHR33545:SF9">
    <property type="entry name" value="UPF0750 MEMBRANE PROTEIN YITE"/>
    <property type="match status" value="1"/>
</dbReference>
<feature type="domain" description="DUF2179" evidence="7">
    <location>
        <begin position="231"/>
        <end position="285"/>
    </location>
</feature>
<gene>
    <name evidence="8" type="ORF">BBG48_001225</name>
</gene>
<dbReference type="Pfam" id="PF10035">
    <property type="entry name" value="DUF2179"/>
    <property type="match status" value="1"/>
</dbReference>
<dbReference type="InterPro" id="IPR003740">
    <property type="entry name" value="YitT"/>
</dbReference>
<dbReference type="InterPro" id="IPR019264">
    <property type="entry name" value="DUF2179"/>
</dbReference>
<keyword evidence="9" id="KW-1185">Reference proteome</keyword>
<evidence type="ECO:0000256" key="1">
    <source>
        <dbReference type="ARBA" id="ARBA00004651"/>
    </source>
</evidence>
<comment type="caution">
    <text evidence="8">The sequence shown here is derived from an EMBL/GenBank/DDBJ whole genome shotgun (WGS) entry which is preliminary data.</text>
</comment>
<keyword evidence="4 6" id="KW-1133">Transmembrane helix</keyword>
<keyword evidence="3 6" id="KW-0812">Transmembrane</keyword>
<evidence type="ECO:0000256" key="4">
    <source>
        <dbReference type="ARBA" id="ARBA00022989"/>
    </source>
</evidence>
<keyword evidence="5 6" id="KW-0472">Membrane</keyword>
<organism evidence="8 9">
    <name type="scientific">Criibacterium bergeronii</name>
    <dbReference type="NCBI Taxonomy" id="1871336"/>
    <lineage>
        <taxon>Bacteria</taxon>
        <taxon>Bacillati</taxon>
        <taxon>Bacillota</taxon>
        <taxon>Clostridia</taxon>
        <taxon>Peptostreptococcales</taxon>
        <taxon>Filifactoraceae</taxon>
        <taxon>Criibacterium</taxon>
    </lineage>
</organism>
<accession>A0A371INC6</accession>
<dbReference type="Gene3D" id="3.30.70.120">
    <property type="match status" value="1"/>
</dbReference>
<dbReference type="STRING" id="1871336.BBG48_08315"/>
<evidence type="ECO:0000313" key="9">
    <source>
        <dbReference type="Proteomes" id="UP000093352"/>
    </source>
</evidence>
<keyword evidence="2" id="KW-1003">Cell membrane</keyword>
<dbReference type="RefSeq" id="WP_068912125.1">
    <property type="nucleotide sequence ID" value="NZ_MBEW02000002.1"/>
</dbReference>
<dbReference type="EMBL" id="MBEW02000002">
    <property type="protein sequence ID" value="RDY21994.1"/>
    <property type="molecule type" value="Genomic_DNA"/>
</dbReference>
<dbReference type="CDD" id="cd16380">
    <property type="entry name" value="YitT_C"/>
    <property type="match status" value="1"/>
</dbReference>
<evidence type="ECO:0000313" key="8">
    <source>
        <dbReference type="EMBL" id="RDY21994.1"/>
    </source>
</evidence>
<evidence type="ECO:0000256" key="6">
    <source>
        <dbReference type="SAM" id="Phobius"/>
    </source>
</evidence>
<dbReference type="PANTHER" id="PTHR33545">
    <property type="entry name" value="UPF0750 MEMBRANE PROTEIN YITT-RELATED"/>
    <property type="match status" value="1"/>
</dbReference>
<proteinExistence type="predicted"/>
<reference evidence="8 9" key="1">
    <citation type="journal article" date="2016" name="Genome Announc.">
        <title>Draft Genome Sequence of Criibacterium bergeronii gen. nov., sp. nov., Strain CCRI-22567T, Isolated from a Vaginal Sample from a Woman with Bacterial Vaginosis.</title>
        <authorList>
            <person name="Maheux A.F."/>
            <person name="Berube E."/>
            <person name="Boudreau D.K."/>
            <person name="Raymond F."/>
            <person name="Corbeil J."/>
            <person name="Roy P.H."/>
            <person name="Boissinot M."/>
            <person name="Omar R.F."/>
        </authorList>
    </citation>
    <scope>NUCLEOTIDE SEQUENCE [LARGE SCALE GENOMIC DNA]</scope>
    <source>
        <strain evidence="8 9">CCRI-22567</strain>
    </source>
</reference>
<dbReference type="InterPro" id="IPR015867">
    <property type="entry name" value="N-reg_PII/ATP_PRibTrfase_C"/>
</dbReference>
<dbReference type="GO" id="GO:0005886">
    <property type="term" value="C:plasma membrane"/>
    <property type="evidence" value="ECO:0007669"/>
    <property type="project" value="UniProtKB-SubCell"/>
</dbReference>
<feature type="transmembrane region" description="Helical" evidence="6">
    <location>
        <begin position="20"/>
        <end position="40"/>
    </location>
</feature>
<evidence type="ECO:0000256" key="3">
    <source>
        <dbReference type="ARBA" id="ARBA00022692"/>
    </source>
</evidence>
<dbReference type="InterPro" id="IPR051461">
    <property type="entry name" value="UPF0750_membrane"/>
</dbReference>
<dbReference type="Proteomes" id="UP000093352">
    <property type="component" value="Unassembled WGS sequence"/>
</dbReference>
<sequence length="293" mass="31625">MDNKLVRANIFSKNNLMKFLRVNIGTILVAVSLHFFTAPAHLSVGGASGFSLLLSTVTGIPMSLIYLIVNLILVVLGIVTIGMSFGALTIYSSIIGALFLGVLEKVFPMNAAFIDDLLIILIFGILIQSLGIAMVLNAGASTGGSDIIGKIIEKYTSLSFGNGLIICDGLITIGACVIFGPRLGMYGLLGVMINSHFIDRFIAGFNSKYNVTIISKEHEAINNFILVSVHRGSTVYEATGGFSNNTKKIITTIVDRREYIKIHKFVKNIDPVAFLFVSNVSEIEGEGFTYSKN</sequence>
<feature type="transmembrane region" description="Helical" evidence="6">
    <location>
        <begin position="85"/>
        <end position="106"/>
    </location>
</feature>
<protein>
    <submittedName>
        <fullName evidence="8">YitT family protein</fullName>
    </submittedName>
</protein>
<dbReference type="PIRSF" id="PIRSF006483">
    <property type="entry name" value="Membrane_protein_YitT"/>
    <property type="match status" value="1"/>
</dbReference>
<feature type="transmembrane region" description="Helical" evidence="6">
    <location>
        <begin position="52"/>
        <end position="79"/>
    </location>
</feature>
<evidence type="ECO:0000256" key="5">
    <source>
        <dbReference type="ARBA" id="ARBA00023136"/>
    </source>
</evidence>
<comment type="subcellular location">
    <subcellularLocation>
        <location evidence="1">Cell membrane</location>
        <topology evidence="1">Multi-pass membrane protein</topology>
    </subcellularLocation>
</comment>